<dbReference type="Pfam" id="PF02518">
    <property type="entry name" value="HATPase_c"/>
    <property type="match status" value="1"/>
</dbReference>
<evidence type="ECO:0000259" key="16">
    <source>
        <dbReference type="PROSITE" id="PS50110"/>
    </source>
</evidence>
<feature type="domain" description="Histidine kinase" evidence="15">
    <location>
        <begin position="575"/>
        <end position="789"/>
    </location>
</feature>
<keyword evidence="10 14" id="KW-0472">Membrane</keyword>
<evidence type="ECO:0000313" key="17">
    <source>
        <dbReference type="EMBL" id="KEQ23624.1"/>
    </source>
</evidence>
<keyword evidence="12" id="KW-0175">Coiled coil</keyword>
<dbReference type="Gene3D" id="3.40.50.2300">
    <property type="match status" value="1"/>
</dbReference>
<dbReference type="Gene3D" id="1.10.287.130">
    <property type="match status" value="1"/>
</dbReference>
<keyword evidence="8" id="KW-0067">ATP-binding</keyword>
<dbReference type="PANTHER" id="PTHR43547:SF2">
    <property type="entry name" value="HYBRID SIGNAL TRANSDUCTION HISTIDINE KINASE C"/>
    <property type="match status" value="1"/>
</dbReference>
<feature type="domain" description="Response regulatory" evidence="16">
    <location>
        <begin position="796"/>
        <end position="913"/>
    </location>
</feature>
<evidence type="ECO:0000256" key="7">
    <source>
        <dbReference type="ARBA" id="ARBA00022777"/>
    </source>
</evidence>
<comment type="subcellular location">
    <subcellularLocation>
        <location evidence="2">Cell membrane</location>
        <topology evidence="2">Multi-pass membrane protein</topology>
    </subcellularLocation>
</comment>
<dbReference type="InterPro" id="IPR007891">
    <property type="entry name" value="CHASE3"/>
</dbReference>
<keyword evidence="9" id="KW-0902">Two-component regulatory system</keyword>
<gene>
    <name evidence="17" type="ORF">ET33_16030</name>
</gene>
<dbReference type="eggNOG" id="COG5278">
    <property type="taxonomic scope" value="Bacteria"/>
</dbReference>
<reference evidence="17 18" key="1">
    <citation type="submission" date="2014-06" db="EMBL/GenBank/DDBJ databases">
        <title>Draft genome sequence of Paenibacillus sp. MSt1.</title>
        <authorList>
            <person name="Aw Y.K."/>
            <person name="Ong K.S."/>
            <person name="Gan H.M."/>
            <person name="Lee S.M."/>
        </authorList>
    </citation>
    <scope>NUCLEOTIDE SEQUENCE [LARGE SCALE GENOMIC DNA]</scope>
    <source>
        <strain evidence="17 18">MSt1</strain>
    </source>
</reference>
<dbReference type="PROSITE" id="PS50109">
    <property type="entry name" value="HIS_KIN"/>
    <property type="match status" value="1"/>
</dbReference>
<evidence type="ECO:0000256" key="5">
    <source>
        <dbReference type="ARBA" id="ARBA00022679"/>
    </source>
</evidence>
<dbReference type="SUPFAM" id="SSF52172">
    <property type="entry name" value="CheY-like"/>
    <property type="match status" value="1"/>
</dbReference>
<dbReference type="SUPFAM" id="SSF55785">
    <property type="entry name" value="PYP-like sensor domain (PAS domain)"/>
    <property type="match status" value="1"/>
</dbReference>
<evidence type="ECO:0000256" key="10">
    <source>
        <dbReference type="ARBA" id="ARBA00023136"/>
    </source>
</evidence>
<dbReference type="CDD" id="cd00082">
    <property type="entry name" value="HisKA"/>
    <property type="match status" value="1"/>
</dbReference>
<organism evidence="17 18">
    <name type="scientific">Paenibacillus tyrfis</name>
    <dbReference type="NCBI Taxonomy" id="1501230"/>
    <lineage>
        <taxon>Bacteria</taxon>
        <taxon>Bacillati</taxon>
        <taxon>Bacillota</taxon>
        <taxon>Bacilli</taxon>
        <taxon>Bacillales</taxon>
        <taxon>Paenibacillaceae</taxon>
        <taxon>Paenibacillus</taxon>
    </lineage>
</organism>
<dbReference type="PANTHER" id="PTHR43547">
    <property type="entry name" value="TWO-COMPONENT HISTIDINE KINASE"/>
    <property type="match status" value="1"/>
</dbReference>
<name>A0A081NYV1_9BACL</name>
<dbReference type="Pfam" id="PF05227">
    <property type="entry name" value="CHASE3"/>
    <property type="match status" value="1"/>
</dbReference>
<dbReference type="SMART" id="SM00387">
    <property type="entry name" value="HATPase_c"/>
    <property type="match status" value="1"/>
</dbReference>
<feature type="region of interest" description="Disordered" evidence="13">
    <location>
        <begin position="952"/>
        <end position="971"/>
    </location>
</feature>
<evidence type="ECO:0000256" key="4">
    <source>
        <dbReference type="ARBA" id="ARBA00022553"/>
    </source>
</evidence>
<feature type="coiled-coil region" evidence="12">
    <location>
        <begin position="410"/>
        <end position="451"/>
    </location>
</feature>
<dbReference type="InterPro" id="IPR003661">
    <property type="entry name" value="HisK_dim/P_dom"/>
</dbReference>
<evidence type="ECO:0000313" key="18">
    <source>
        <dbReference type="Proteomes" id="UP000028123"/>
    </source>
</evidence>
<evidence type="ECO:0000256" key="3">
    <source>
        <dbReference type="ARBA" id="ARBA00012438"/>
    </source>
</evidence>
<keyword evidence="5" id="KW-0808">Transferase</keyword>
<dbReference type="Gene3D" id="3.30.565.10">
    <property type="entry name" value="Histidine kinase-like ATPase, C-terminal domain"/>
    <property type="match status" value="1"/>
</dbReference>
<dbReference type="InterPro" id="IPR036097">
    <property type="entry name" value="HisK_dim/P_sf"/>
</dbReference>
<dbReference type="RefSeq" id="WP_036688300.1">
    <property type="nucleotide sequence ID" value="NZ_JNVM01000021.1"/>
</dbReference>
<dbReference type="InterPro" id="IPR011006">
    <property type="entry name" value="CheY-like_superfamily"/>
</dbReference>
<dbReference type="SUPFAM" id="SSF55874">
    <property type="entry name" value="ATPase domain of HSP90 chaperone/DNA topoisomerase II/histidine kinase"/>
    <property type="match status" value="1"/>
</dbReference>
<evidence type="ECO:0000256" key="13">
    <source>
        <dbReference type="SAM" id="MobiDB-lite"/>
    </source>
</evidence>
<evidence type="ECO:0000256" key="6">
    <source>
        <dbReference type="ARBA" id="ARBA00022741"/>
    </source>
</evidence>
<dbReference type="EMBL" id="JNVM01000021">
    <property type="protein sequence ID" value="KEQ23624.1"/>
    <property type="molecule type" value="Genomic_DNA"/>
</dbReference>
<feature type="transmembrane region" description="Helical" evidence="14">
    <location>
        <begin position="184"/>
        <end position="204"/>
    </location>
</feature>
<sequence>MNMTRSKISLGYVIVVISLLVMISVSSFIASSSTEEELKSVVNEVIPLNNLSESLLVDLVNMESGLRGYEVTQDEKYLEPYDFGKAQLQDDLLAMAAFQKKYPGLRSVMEGDAIPQIQRLQEHYASQIELIRDGKLPDAIKRVSMGKNQMDRFRQIHTKLTAEIEFIATEAYTSAQTAEKRARVIVFIGGGIAIVVGLFSFFIFNRANQAEAKLRKSEETYRFMAESLEVQNEEIVAQQEEQEATLEKLSQRELELETISSYQEKLTGSTDMADFLNAALPALLESLHLNAALLVLKTPDDGGAEASYQIAYSIGYPSTLPTMLESELFGTARRVLKEKMPLESVRQATTQEGGFHQGITHAVDRYYPMFNDEHEATGFLLLTGYLTSPDEQKTRLAKGLIRQFGLAFLAQQMNEERRRQSARLEALYEQLQQEKAAMEEQRDLINNILESTHEGMMMCDASGKLMFFNHRMNDFLRLSGRTGESITEISQELLDSSPSFARVSQSIRGLLHGDLNKLTERFSFTDGEEQQRYVELYAIRVMVERHDEELGFLFVFRDRTEEEKVDEMKNEFISIVSHELRTPLASVLGFIEILLNRQLTPEKQQRYLQTVYKEATRLSTLINDFLDLQRMESGKQIYHFAPVELGGLLQEVVDQWRGKQSHDLSLHLPQHEVWVRGDADRLKQVAHNLLSNAIKYSPQADRVDLTLRQDGQAVQFLVQDYGLGIPEEAKDKLFSKFYRVDNSDRRQIGGTGLGLSIVREIVEGHEGAVAFESEMGAGSTFTVTLQAYRVGTADNSIMILEDDDNLAKLIQVALAKLHIPTMHVRSAEEGILAMHRIEEGGPRLCIVDIHLEGTKNGWDFIGELYRHPKFYRTPVIVSTALEPPQDYHEKDIEKFLRKPFSMDKLLLVAEQLLSNTDRHPSYIFPAQDENFLTNTLAKNGIEVEEITRKPDLIEIEPKTRRPSGDEGSRAG</sequence>
<dbReference type="Pfam" id="PF00512">
    <property type="entry name" value="HisKA"/>
    <property type="match status" value="1"/>
</dbReference>
<evidence type="ECO:0000256" key="11">
    <source>
        <dbReference type="PROSITE-ProRule" id="PRU00169"/>
    </source>
</evidence>
<dbReference type="EC" id="2.7.13.3" evidence="3"/>
<dbReference type="SMART" id="SM00448">
    <property type="entry name" value="REC"/>
    <property type="match status" value="1"/>
</dbReference>
<dbReference type="FunFam" id="3.30.565.10:FF:000006">
    <property type="entry name" value="Sensor histidine kinase WalK"/>
    <property type="match status" value="1"/>
</dbReference>
<dbReference type="InterPro" id="IPR035965">
    <property type="entry name" value="PAS-like_dom_sf"/>
</dbReference>
<dbReference type="PRINTS" id="PR00344">
    <property type="entry name" value="BCTRLSENSOR"/>
</dbReference>
<keyword evidence="4 11" id="KW-0597">Phosphoprotein</keyword>
<evidence type="ECO:0000256" key="1">
    <source>
        <dbReference type="ARBA" id="ARBA00000085"/>
    </source>
</evidence>
<comment type="catalytic activity">
    <reaction evidence="1">
        <text>ATP + protein L-histidine = ADP + protein N-phospho-L-histidine.</text>
        <dbReference type="EC" id="2.7.13.3"/>
    </reaction>
</comment>
<dbReference type="InterPro" id="IPR003594">
    <property type="entry name" value="HATPase_dom"/>
</dbReference>
<dbReference type="GO" id="GO:0000155">
    <property type="term" value="F:phosphorelay sensor kinase activity"/>
    <property type="evidence" value="ECO:0007669"/>
    <property type="project" value="InterPro"/>
</dbReference>
<proteinExistence type="predicted"/>
<evidence type="ECO:0000256" key="2">
    <source>
        <dbReference type="ARBA" id="ARBA00004651"/>
    </source>
</evidence>
<dbReference type="OrthoDB" id="9813151at2"/>
<keyword evidence="7" id="KW-0418">Kinase</keyword>
<accession>A0A081NYV1</accession>
<dbReference type="InterPro" id="IPR004358">
    <property type="entry name" value="Sig_transdc_His_kin-like_C"/>
</dbReference>
<feature type="transmembrane region" description="Helical" evidence="14">
    <location>
        <begin position="12"/>
        <end position="30"/>
    </location>
</feature>
<evidence type="ECO:0000256" key="12">
    <source>
        <dbReference type="SAM" id="Coils"/>
    </source>
</evidence>
<comment type="caution">
    <text evidence="17">The sequence shown here is derived from an EMBL/GenBank/DDBJ whole genome shotgun (WGS) entry which is preliminary data.</text>
</comment>
<dbReference type="FunFam" id="1.10.287.130:FF:000001">
    <property type="entry name" value="Two-component sensor histidine kinase"/>
    <property type="match status" value="1"/>
</dbReference>
<dbReference type="SMART" id="SM00388">
    <property type="entry name" value="HisKA"/>
    <property type="match status" value="1"/>
</dbReference>
<feature type="modified residue" description="4-aspartylphosphate" evidence="11">
    <location>
        <position position="848"/>
    </location>
</feature>
<protein>
    <recommendedName>
        <fullName evidence="3">histidine kinase</fullName>
        <ecNumber evidence="3">2.7.13.3</ecNumber>
    </recommendedName>
</protein>
<evidence type="ECO:0000259" key="15">
    <source>
        <dbReference type="PROSITE" id="PS50109"/>
    </source>
</evidence>
<dbReference type="eggNOG" id="COG0784">
    <property type="taxonomic scope" value="Bacteria"/>
</dbReference>
<evidence type="ECO:0000256" key="9">
    <source>
        <dbReference type="ARBA" id="ARBA00023012"/>
    </source>
</evidence>
<dbReference type="InterPro" id="IPR005467">
    <property type="entry name" value="His_kinase_dom"/>
</dbReference>
<keyword evidence="6" id="KW-0547">Nucleotide-binding</keyword>
<dbReference type="PROSITE" id="PS50110">
    <property type="entry name" value="RESPONSE_REGULATORY"/>
    <property type="match status" value="1"/>
</dbReference>
<evidence type="ECO:0000256" key="14">
    <source>
        <dbReference type="SAM" id="Phobius"/>
    </source>
</evidence>
<evidence type="ECO:0000256" key="8">
    <source>
        <dbReference type="ARBA" id="ARBA00022840"/>
    </source>
</evidence>
<dbReference type="InterPro" id="IPR001789">
    <property type="entry name" value="Sig_transdc_resp-reg_receiver"/>
</dbReference>
<dbReference type="Pfam" id="PF00072">
    <property type="entry name" value="Response_reg"/>
    <property type="match status" value="1"/>
</dbReference>
<feature type="coiled-coil region" evidence="12">
    <location>
        <begin position="207"/>
        <end position="252"/>
    </location>
</feature>
<keyword evidence="14" id="KW-0812">Transmembrane</keyword>
<dbReference type="CDD" id="cd00075">
    <property type="entry name" value="HATPase"/>
    <property type="match status" value="1"/>
</dbReference>
<dbReference type="GO" id="GO:0005524">
    <property type="term" value="F:ATP binding"/>
    <property type="evidence" value="ECO:0007669"/>
    <property type="project" value="UniProtKB-KW"/>
</dbReference>
<dbReference type="AlphaFoldDB" id="A0A081NYV1"/>
<keyword evidence="18" id="KW-1185">Reference proteome</keyword>
<keyword evidence="14" id="KW-1133">Transmembrane helix</keyword>
<dbReference type="SUPFAM" id="SSF47384">
    <property type="entry name" value="Homodimeric domain of signal transducing histidine kinase"/>
    <property type="match status" value="1"/>
</dbReference>
<dbReference type="GO" id="GO:0005886">
    <property type="term" value="C:plasma membrane"/>
    <property type="evidence" value="ECO:0007669"/>
    <property type="project" value="UniProtKB-SubCell"/>
</dbReference>
<dbReference type="InterPro" id="IPR036890">
    <property type="entry name" value="HATPase_C_sf"/>
</dbReference>
<dbReference type="Proteomes" id="UP000028123">
    <property type="component" value="Unassembled WGS sequence"/>
</dbReference>
<dbReference type="Gene3D" id="3.30.450.20">
    <property type="entry name" value="PAS domain"/>
    <property type="match status" value="1"/>
</dbReference>
<dbReference type="eggNOG" id="COG5002">
    <property type="taxonomic scope" value="Bacteria"/>
</dbReference>